<accession>A0A645D5E3</accession>
<organism evidence="1">
    <name type="scientific">bioreactor metagenome</name>
    <dbReference type="NCBI Taxonomy" id="1076179"/>
    <lineage>
        <taxon>unclassified sequences</taxon>
        <taxon>metagenomes</taxon>
        <taxon>ecological metagenomes</taxon>
    </lineage>
</organism>
<dbReference type="EMBL" id="VSSQ01033054">
    <property type="protein sequence ID" value="MPM84534.1"/>
    <property type="molecule type" value="Genomic_DNA"/>
</dbReference>
<sequence>MNVDTYLYLFKMLLRDISSDRELLKLLGERENSELCLRLNSKNTINSQEMELVRRIFYDKEEVRRRLVKKCRLCDRYAVKLSRAIDAIDDNRYRDFLVLRYMHDYPVEEIAEKKHYAERSLYRIGCAAKAELKKHLITLSPKPRRTGREKSRKYAFSSRRVLISCRAKLNSGKTRRTPFYPQNYIINSQNK</sequence>
<comment type="caution">
    <text evidence="1">The sequence shown here is derived from an EMBL/GenBank/DDBJ whole genome shotgun (WGS) entry which is preliminary data.</text>
</comment>
<evidence type="ECO:0000313" key="1">
    <source>
        <dbReference type="EMBL" id="MPM84534.1"/>
    </source>
</evidence>
<name>A0A645D5E3_9ZZZZ</name>
<gene>
    <name evidence="1" type="ORF">SDC9_131607</name>
</gene>
<reference evidence="1" key="1">
    <citation type="submission" date="2019-08" db="EMBL/GenBank/DDBJ databases">
        <authorList>
            <person name="Kucharzyk K."/>
            <person name="Murdoch R.W."/>
            <person name="Higgins S."/>
            <person name="Loffler F."/>
        </authorList>
    </citation>
    <scope>NUCLEOTIDE SEQUENCE</scope>
</reference>
<dbReference type="InterPro" id="IPR036388">
    <property type="entry name" value="WH-like_DNA-bd_sf"/>
</dbReference>
<protein>
    <submittedName>
        <fullName evidence="1">Uncharacterized protein</fullName>
    </submittedName>
</protein>
<dbReference type="SUPFAM" id="SSF88659">
    <property type="entry name" value="Sigma3 and sigma4 domains of RNA polymerase sigma factors"/>
    <property type="match status" value="1"/>
</dbReference>
<proteinExistence type="predicted"/>
<dbReference type="InterPro" id="IPR013324">
    <property type="entry name" value="RNA_pol_sigma_r3/r4-like"/>
</dbReference>
<dbReference type="AlphaFoldDB" id="A0A645D5E3"/>
<dbReference type="Gene3D" id="1.10.10.10">
    <property type="entry name" value="Winged helix-like DNA-binding domain superfamily/Winged helix DNA-binding domain"/>
    <property type="match status" value="1"/>
</dbReference>